<gene>
    <name evidence="1" type="ORF">QVD17_00021</name>
</gene>
<sequence>MTSPAAVLLSFIYSPSFPITLPHLPITSLVVIVIVLVQDDKDNEHNGIARKVVNIDGIPLLLSRGKFFNANPVMESQDELAEKVHVSKCDFGSLEKDKSKDSYAASLQSNPLIKHVNFQFLDTLEKQQGVDVVLPREPVKMVQHKLAFTLL</sequence>
<proteinExistence type="predicted"/>
<protein>
    <submittedName>
        <fullName evidence="1">Uncharacterized protein</fullName>
    </submittedName>
</protein>
<keyword evidence="2" id="KW-1185">Reference proteome</keyword>
<accession>A0AAD8L2K9</accession>
<name>A0AAD8L2K9_TARER</name>
<reference evidence="1" key="1">
    <citation type="journal article" date="2023" name="bioRxiv">
        <title>Improved chromosome-level genome assembly for marigold (Tagetes erecta).</title>
        <authorList>
            <person name="Jiang F."/>
            <person name="Yuan L."/>
            <person name="Wang S."/>
            <person name="Wang H."/>
            <person name="Xu D."/>
            <person name="Wang A."/>
            <person name="Fan W."/>
        </authorList>
    </citation>
    <scope>NUCLEOTIDE SEQUENCE</scope>
    <source>
        <strain evidence="1">WSJ</strain>
        <tissue evidence="1">Leaf</tissue>
    </source>
</reference>
<evidence type="ECO:0000313" key="1">
    <source>
        <dbReference type="EMBL" id="KAK1434285.1"/>
    </source>
</evidence>
<evidence type="ECO:0000313" key="2">
    <source>
        <dbReference type="Proteomes" id="UP001229421"/>
    </source>
</evidence>
<organism evidence="1 2">
    <name type="scientific">Tagetes erecta</name>
    <name type="common">African marigold</name>
    <dbReference type="NCBI Taxonomy" id="13708"/>
    <lineage>
        <taxon>Eukaryota</taxon>
        <taxon>Viridiplantae</taxon>
        <taxon>Streptophyta</taxon>
        <taxon>Embryophyta</taxon>
        <taxon>Tracheophyta</taxon>
        <taxon>Spermatophyta</taxon>
        <taxon>Magnoliopsida</taxon>
        <taxon>eudicotyledons</taxon>
        <taxon>Gunneridae</taxon>
        <taxon>Pentapetalae</taxon>
        <taxon>asterids</taxon>
        <taxon>campanulids</taxon>
        <taxon>Asterales</taxon>
        <taxon>Asteraceae</taxon>
        <taxon>Asteroideae</taxon>
        <taxon>Heliantheae alliance</taxon>
        <taxon>Tageteae</taxon>
        <taxon>Tagetes</taxon>
    </lineage>
</organism>
<dbReference type="EMBL" id="JAUHHV010000001">
    <property type="protein sequence ID" value="KAK1434285.1"/>
    <property type="molecule type" value="Genomic_DNA"/>
</dbReference>
<comment type="caution">
    <text evidence="1">The sequence shown here is derived from an EMBL/GenBank/DDBJ whole genome shotgun (WGS) entry which is preliminary data.</text>
</comment>
<dbReference type="AlphaFoldDB" id="A0AAD8L2K9"/>
<dbReference type="Proteomes" id="UP001229421">
    <property type="component" value="Unassembled WGS sequence"/>
</dbReference>